<dbReference type="PANTHER" id="PTHR11228">
    <property type="entry name" value="RADICAL SAM DOMAIN PROTEIN"/>
    <property type="match status" value="1"/>
</dbReference>
<keyword evidence="2" id="KW-0004">4Fe-4S</keyword>
<dbReference type="AlphaFoldDB" id="B7AUV9"/>
<dbReference type="InterPro" id="IPR007197">
    <property type="entry name" value="rSAM"/>
</dbReference>
<keyword evidence="3" id="KW-0949">S-adenosyl-L-methionine</keyword>
<dbReference type="NCBIfam" id="TIGR04340">
    <property type="entry name" value="rSAM_ACGX"/>
    <property type="match status" value="1"/>
</dbReference>
<dbReference type="InterPro" id="IPR050377">
    <property type="entry name" value="Radical_SAM_PqqE_MftC-like"/>
</dbReference>
<evidence type="ECO:0000256" key="2">
    <source>
        <dbReference type="ARBA" id="ARBA00022485"/>
    </source>
</evidence>
<evidence type="ECO:0000256" key="6">
    <source>
        <dbReference type="ARBA" id="ARBA00023014"/>
    </source>
</evidence>
<feature type="domain" description="Radical SAM core" evidence="7">
    <location>
        <begin position="4"/>
        <end position="218"/>
    </location>
</feature>
<gene>
    <name evidence="8" type="ORF">BACPEC_02507</name>
</gene>
<evidence type="ECO:0000256" key="4">
    <source>
        <dbReference type="ARBA" id="ARBA00022723"/>
    </source>
</evidence>
<keyword evidence="4" id="KW-0479">Metal-binding</keyword>
<dbReference type="InterPro" id="IPR017200">
    <property type="entry name" value="PqqE-like"/>
</dbReference>
<dbReference type="SMART" id="SM00729">
    <property type="entry name" value="Elp3"/>
    <property type="match status" value="1"/>
</dbReference>
<dbReference type="HOGENOM" id="CLU_009273_4_1_9"/>
<dbReference type="InterPro" id="IPR013785">
    <property type="entry name" value="Aldolase_TIM"/>
</dbReference>
<dbReference type="InterPro" id="IPR058240">
    <property type="entry name" value="rSAM_sf"/>
</dbReference>
<evidence type="ECO:0000313" key="8">
    <source>
        <dbReference type="EMBL" id="EEC56000.1"/>
    </source>
</evidence>
<dbReference type="eggNOG" id="COG0535">
    <property type="taxonomic scope" value="Bacteria"/>
</dbReference>
<dbReference type="STRING" id="483218.BACPEC_02507"/>
<reference evidence="8 9" key="2">
    <citation type="submission" date="2008-11" db="EMBL/GenBank/DDBJ databases">
        <authorList>
            <person name="Fulton L."/>
            <person name="Clifton S."/>
            <person name="Fulton B."/>
            <person name="Xu J."/>
            <person name="Minx P."/>
            <person name="Pepin K.H."/>
            <person name="Johnson M."/>
            <person name="Bhonagiri V."/>
            <person name="Nash W.E."/>
            <person name="Mardis E.R."/>
            <person name="Wilson R.K."/>
        </authorList>
    </citation>
    <scope>NUCLEOTIDE SEQUENCE [LARGE SCALE GENOMIC DNA]</scope>
    <source>
        <strain evidence="8 9">ATCC 43243</strain>
    </source>
</reference>
<keyword evidence="5" id="KW-0408">Iron</keyword>
<evidence type="ECO:0000256" key="5">
    <source>
        <dbReference type="ARBA" id="ARBA00023004"/>
    </source>
</evidence>
<organism evidence="8 9">
    <name type="scientific">[Bacteroides] pectinophilus ATCC 43243</name>
    <dbReference type="NCBI Taxonomy" id="483218"/>
    <lineage>
        <taxon>Bacteria</taxon>
        <taxon>Bacillati</taxon>
        <taxon>Bacillota</taxon>
        <taxon>Clostridia</taxon>
        <taxon>Eubacteriales</taxon>
    </lineage>
</organism>
<comment type="caution">
    <text evidence="8">The sequence shown here is derived from an EMBL/GenBank/DDBJ whole genome shotgun (WGS) entry which is preliminary data.</text>
</comment>
<dbReference type="Proteomes" id="UP000003136">
    <property type="component" value="Unassembled WGS sequence"/>
</dbReference>
<dbReference type="EMBL" id="ABVQ01000037">
    <property type="protein sequence ID" value="EEC56000.1"/>
    <property type="molecule type" value="Genomic_DNA"/>
</dbReference>
<dbReference type="SFLD" id="SFLDG01067">
    <property type="entry name" value="SPASM/twitch_domain_containing"/>
    <property type="match status" value="1"/>
</dbReference>
<name>B7AUV9_9FIRM</name>
<dbReference type="InterPro" id="IPR023885">
    <property type="entry name" value="4Fe4S-binding_SPASM_dom"/>
</dbReference>
<dbReference type="GO" id="GO:0003824">
    <property type="term" value="F:catalytic activity"/>
    <property type="evidence" value="ECO:0007669"/>
    <property type="project" value="InterPro"/>
</dbReference>
<dbReference type="Pfam" id="PF04055">
    <property type="entry name" value="Radical_SAM"/>
    <property type="match status" value="1"/>
</dbReference>
<evidence type="ECO:0000256" key="1">
    <source>
        <dbReference type="ARBA" id="ARBA00001966"/>
    </source>
</evidence>
<keyword evidence="6" id="KW-0411">Iron-sulfur</keyword>
<dbReference type="PROSITE" id="PS51918">
    <property type="entry name" value="RADICAL_SAM"/>
    <property type="match status" value="1"/>
</dbReference>
<dbReference type="GO" id="GO:0046872">
    <property type="term" value="F:metal ion binding"/>
    <property type="evidence" value="ECO:0007669"/>
    <property type="project" value="UniProtKB-KW"/>
</dbReference>
<dbReference type="SUPFAM" id="SSF102114">
    <property type="entry name" value="Radical SAM enzymes"/>
    <property type="match status" value="1"/>
</dbReference>
<accession>B7AUV9</accession>
<dbReference type="Gene3D" id="3.20.20.70">
    <property type="entry name" value="Aldolase class I"/>
    <property type="match status" value="1"/>
</dbReference>
<dbReference type="SFLD" id="SFLDG01386">
    <property type="entry name" value="main_SPASM_domain-containing"/>
    <property type="match status" value="1"/>
</dbReference>
<dbReference type="PANTHER" id="PTHR11228:SF7">
    <property type="entry name" value="PQQA PEPTIDE CYCLASE"/>
    <property type="match status" value="1"/>
</dbReference>
<evidence type="ECO:0000259" key="7">
    <source>
        <dbReference type="PROSITE" id="PS51918"/>
    </source>
</evidence>
<reference evidence="8 9" key="1">
    <citation type="submission" date="2008-11" db="EMBL/GenBank/DDBJ databases">
        <title>Draft genome sequence of Bacteroides pectinophilus (ATCC 43243).</title>
        <authorList>
            <person name="Sudarsanam P."/>
            <person name="Ley R."/>
            <person name="Guruge J."/>
            <person name="Turnbaugh P.J."/>
            <person name="Mahowald M."/>
            <person name="Liep D."/>
            <person name="Gordon J."/>
        </authorList>
    </citation>
    <scope>NUCLEOTIDE SEQUENCE [LARGE SCALE GENOMIC DNA]</scope>
    <source>
        <strain evidence="8 9">ATCC 43243</strain>
    </source>
</reference>
<proteinExistence type="predicted"/>
<dbReference type="Pfam" id="PF13186">
    <property type="entry name" value="SPASM"/>
    <property type="match status" value="1"/>
</dbReference>
<dbReference type="SFLD" id="SFLDS00029">
    <property type="entry name" value="Radical_SAM"/>
    <property type="match status" value="1"/>
</dbReference>
<dbReference type="InterPro" id="IPR027583">
    <property type="entry name" value="rSAM_ACGX"/>
</dbReference>
<dbReference type="NCBIfam" id="TIGR04085">
    <property type="entry name" value="rSAM_more_4Fe4S"/>
    <property type="match status" value="1"/>
</dbReference>
<evidence type="ECO:0000313" key="9">
    <source>
        <dbReference type="Proteomes" id="UP000003136"/>
    </source>
</evidence>
<dbReference type="InterPro" id="IPR006638">
    <property type="entry name" value="Elp3/MiaA/NifB-like_rSAM"/>
</dbReference>
<comment type="cofactor">
    <cofactor evidence="1">
        <name>[4Fe-4S] cluster</name>
        <dbReference type="ChEBI" id="CHEBI:49883"/>
    </cofactor>
</comment>
<protein>
    <recommendedName>
        <fullName evidence="7">Radical SAM core domain-containing protein</fullName>
    </recommendedName>
</protein>
<evidence type="ECO:0000256" key="3">
    <source>
        <dbReference type="ARBA" id="ARBA00022691"/>
    </source>
</evidence>
<dbReference type="CDD" id="cd01335">
    <property type="entry name" value="Radical_SAM"/>
    <property type="match status" value="1"/>
</dbReference>
<dbReference type="GO" id="GO:0051539">
    <property type="term" value="F:4 iron, 4 sulfur cluster binding"/>
    <property type="evidence" value="ECO:0007669"/>
    <property type="project" value="UniProtKB-KW"/>
</dbReference>
<sequence>MEDRMNYFSFQWHITDECDQRCKHCYIFSGKGCSELKSMTWKQMQEVVANCEDFCRIYNKLPYFYITGGDPILHPDFWKLMVLLKSRGIPFTIMGNPFHLDDEVCTILKACGCEKYQMSLDGMRSTHDWFRKPRSFDLTLEKVGCLNRAGIKSVIMSTVSKMNMNEILDIIDEVVKAKVKVFAFSRYVPTGGEVDTGMTAQEYRKLLEVCDAKYKQYEAAGCETYFNKKDHLWTLYEYETGQFRLPYNAKNGMIYGGCNCGNCHITISSNGDIMACRRVTDSKVANVFEDRLADVWVCQMEKYRDYDKFVKCSKCELKAWCRGCPAVADGTTGNFYGADPQCWKTKNDITGEVL</sequence>
<keyword evidence="9" id="KW-1185">Reference proteome</keyword>
<dbReference type="PIRSF" id="PIRSF037420">
    <property type="entry name" value="PQQ_syn_pqqE"/>
    <property type="match status" value="1"/>
</dbReference>